<name>X0XHT5_9ZZZZ</name>
<sequence>DAILFYRMGDFYEMFLRDAEIAAPLLEIALTTRDKGKADAVPMCGVPAHSADGYVKRLAELGHKVAVCEQVEDPRQVGGRRLVRREVVEVVTPGLVGDPEGIAAYREIALAAVWLSETRDAAGLAVLEASTGDFRATRIEAPDGADPLSGALLEELRRVAPRELLALASCAETLHERLAELLPEVAVTPVEASFFEADTAPLRPDGFESGSSDPEQRAAAAVLNYTHANQPSAASLLRRLRPYRLADTMGLDPSTRR</sequence>
<accession>X0XHT5</accession>
<dbReference type="GO" id="GO:0005524">
    <property type="term" value="F:ATP binding"/>
    <property type="evidence" value="ECO:0007669"/>
    <property type="project" value="InterPro"/>
</dbReference>
<gene>
    <name evidence="3" type="ORF">S01H1_57171</name>
</gene>
<dbReference type="Gene3D" id="3.30.420.110">
    <property type="entry name" value="MutS, connector domain"/>
    <property type="match status" value="1"/>
</dbReference>
<dbReference type="GO" id="GO:0030983">
    <property type="term" value="F:mismatched DNA binding"/>
    <property type="evidence" value="ECO:0007669"/>
    <property type="project" value="InterPro"/>
</dbReference>
<dbReference type="SUPFAM" id="SSF53150">
    <property type="entry name" value="DNA repair protein MutS, domain II"/>
    <property type="match status" value="1"/>
</dbReference>
<dbReference type="GO" id="GO:0006298">
    <property type="term" value="P:mismatch repair"/>
    <property type="evidence" value="ECO:0007669"/>
    <property type="project" value="InterPro"/>
</dbReference>
<proteinExistence type="predicted"/>
<dbReference type="InterPro" id="IPR007695">
    <property type="entry name" value="DNA_mismatch_repair_MutS-lik_N"/>
</dbReference>
<dbReference type="Pfam" id="PF01624">
    <property type="entry name" value="MutS_I"/>
    <property type="match status" value="1"/>
</dbReference>
<dbReference type="Pfam" id="PF05188">
    <property type="entry name" value="MutS_II"/>
    <property type="match status" value="1"/>
</dbReference>
<feature type="domain" description="DNA mismatch repair protein MutS connector" evidence="2">
    <location>
        <begin position="110"/>
        <end position="232"/>
    </location>
</feature>
<organism evidence="3">
    <name type="scientific">marine sediment metagenome</name>
    <dbReference type="NCBI Taxonomy" id="412755"/>
    <lineage>
        <taxon>unclassified sequences</taxon>
        <taxon>metagenomes</taxon>
        <taxon>ecological metagenomes</taxon>
    </lineage>
</organism>
<protein>
    <submittedName>
        <fullName evidence="3">Uncharacterized protein</fullName>
    </submittedName>
</protein>
<dbReference type="Gene3D" id="3.40.1170.10">
    <property type="entry name" value="DNA repair protein MutS, domain I"/>
    <property type="match status" value="1"/>
</dbReference>
<dbReference type="EMBL" id="BARS01037276">
    <property type="protein sequence ID" value="GAG24481.1"/>
    <property type="molecule type" value="Genomic_DNA"/>
</dbReference>
<feature type="domain" description="DNA mismatch repair protein MutS-like N-terminal" evidence="1">
    <location>
        <begin position="1"/>
        <end position="98"/>
    </location>
</feature>
<dbReference type="SUPFAM" id="SSF55271">
    <property type="entry name" value="DNA repair protein MutS, domain I"/>
    <property type="match status" value="1"/>
</dbReference>
<feature type="non-terminal residue" evidence="3">
    <location>
        <position position="1"/>
    </location>
</feature>
<evidence type="ECO:0000313" key="3">
    <source>
        <dbReference type="EMBL" id="GAG24481.1"/>
    </source>
</evidence>
<dbReference type="AlphaFoldDB" id="X0XHT5"/>
<comment type="caution">
    <text evidence="3">The sequence shown here is derived from an EMBL/GenBank/DDBJ whole genome shotgun (WGS) entry which is preliminary data.</text>
</comment>
<dbReference type="InterPro" id="IPR036678">
    <property type="entry name" value="MutS_con_dom_sf"/>
</dbReference>
<feature type="non-terminal residue" evidence="3">
    <location>
        <position position="257"/>
    </location>
</feature>
<evidence type="ECO:0000259" key="2">
    <source>
        <dbReference type="Pfam" id="PF05188"/>
    </source>
</evidence>
<reference evidence="3" key="1">
    <citation type="journal article" date="2014" name="Front. Microbiol.">
        <title>High frequency of phylogenetically diverse reductive dehalogenase-homologous genes in deep subseafloor sedimentary metagenomes.</title>
        <authorList>
            <person name="Kawai M."/>
            <person name="Futagami T."/>
            <person name="Toyoda A."/>
            <person name="Takaki Y."/>
            <person name="Nishi S."/>
            <person name="Hori S."/>
            <person name="Arai W."/>
            <person name="Tsubouchi T."/>
            <person name="Morono Y."/>
            <person name="Uchiyama I."/>
            <person name="Ito T."/>
            <person name="Fujiyama A."/>
            <person name="Inagaki F."/>
            <person name="Takami H."/>
        </authorList>
    </citation>
    <scope>NUCLEOTIDE SEQUENCE</scope>
    <source>
        <strain evidence="3">Expedition CK06-06</strain>
    </source>
</reference>
<dbReference type="InterPro" id="IPR007860">
    <property type="entry name" value="DNA_mmatch_repair_MutS_con_dom"/>
</dbReference>
<evidence type="ECO:0000259" key="1">
    <source>
        <dbReference type="Pfam" id="PF01624"/>
    </source>
</evidence>
<dbReference type="InterPro" id="IPR016151">
    <property type="entry name" value="DNA_mismatch_repair_MutS_N"/>
</dbReference>